<evidence type="ECO:0000313" key="2">
    <source>
        <dbReference type="EMBL" id="QJT10614.1"/>
    </source>
</evidence>
<organism evidence="3 4">
    <name type="scientific">Oceanidesulfovibrio marinus</name>
    <dbReference type="NCBI Taxonomy" id="370038"/>
    <lineage>
        <taxon>Bacteria</taxon>
        <taxon>Pseudomonadati</taxon>
        <taxon>Thermodesulfobacteriota</taxon>
        <taxon>Desulfovibrionia</taxon>
        <taxon>Desulfovibrionales</taxon>
        <taxon>Desulfovibrionaceae</taxon>
        <taxon>Oceanidesulfovibrio</taxon>
    </lineage>
</organism>
<dbReference type="AlphaFoldDB" id="A0A6P1ZJN6"/>
<evidence type="ECO:0000256" key="1">
    <source>
        <dbReference type="SAM" id="MobiDB-lite"/>
    </source>
</evidence>
<gene>
    <name evidence="3" type="ORF">DQK91_09670</name>
    <name evidence="2" type="ORF">E8L03_17570</name>
</gene>
<keyword evidence="5" id="KW-1185">Reference proteome</keyword>
<dbReference type="EMBL" id="CP039543">
    <property type="protein sequence ID" value="QJT10614.1"/>
    <property type="molecule type" value="Genomic_DNA"/>
</dbReference>
<accession>A0A6P1ZJN6</accession>
<keyword evidence="3" id="KW-0966">Cell projection</keyword>
<reference evidence="2 5" key="2">
    <citation type="submission" date="2019-04" db="EMBL/GenBank/DDBJ databases">
        <title>Isolation and culture of sulfate reducing bacteria from the cold seep of the South China Sea.</title>
        <authorList>
            <person name="Sun C."/>
            <person name="Liu R."/>
        </authorList>
    </citation>
    <scope>NUCLEOTIDE SEQUENCE [LARGE SCALE GENOMIC DNA]</scope>
    <source>
        <strain evidence="2 5">CS1</strain>
    </source>
</reference>
<name>A0A6P1ZJN6_9BACT</name>
<proteinExistence type="predicted"/>
<sequence>MYRMIIENLQRQNKAFMLLGLLLEEEYSQLKERAPERVTQLEMQIHELVRQICDERGDVRKVAPERLAGLIAELPPELMAADMVEGLERVIGLSDEQKALPLADLLTKLLESVDANEQGTVRQAEKNAELALALMDQNSAMAEYLYSQITPKEKQQTYSSHGRYKSSKSEAAMLNGRL</sequence>
<dbReference type="Proteomes" id="UP000503251">
    <property type="component" value="Chromosome"/>
</dbReference>
<evidence type="ECO:0000313" key="3">
    <source>
        <dbReference type="EMBL" id="TVM34157.1"/>
    </source>
</evidence>
<dbReference type="Proteomes" id="UP000434052">
    <property type="component" value="Unassembled WGS sequence"/>
</dbReference>
<dbReference type="RefSeq" id="WP_144305153.1">
    <property type="nucleotide sequence ID" value="NZ_CP039543.1"/>
</dbReference>
<evidence type="ECO:0000313" key="5">
    <source>
        <dbReference type="Proteomes" id="UP000503251"/>
    </source>
</evidence>
<keyword evidence="3" id="KW-0969">Cilium</keyword>
<reference evidence="3 4" key="1">
    <citation type="submission" date="2018-06" db="EMBL/GenBank/DDBJ databases">
        <title>Complete genome of Desulfovibrio marinus P48SEP.</title>
        <authorList>
            <person name="Crispim J.S."/>
            <person name="Vidigal P.M.P."/>
            <person name="Silva L.C.F."/>
            <person name="Araujo L.C."/>
            <person name="Laguardia C.N."/>
            <person name="Dias R.S."/>
            <person name="Sousa M.P."/>
            <person name="Paula S.O."/>
            <person name="Silva C."/>
        </authorList>
    </citation>
    <scope>NUCLEOTIDE SEQUENCE [LARGE SCALE GENOMIC DNA]</scope>
    <source>
        <strain evidence="3 4">P48SEP</strain>
    </source>
</reference>
<dbReference type="OrthoDB" id="5453528at2"/>
<feature type="region of interest" description="Disordered" evidence="1">
    <location>
        <begin position="156"/>
        <end position="178"/>
    </location>
</feature>
<protein>
    <submittedName>
        <fullName evidence="3">Flagellar protein FlgN</fullName>
    </submittedName>
</protein>
<keyword evidence="3" id="KW-0282">Flagellum</keyword>
<evidence type="ECO:0000313" key="4">
    <source>
        <dbReference type="Proteomes" id="UP000434052"/>
    </source>
</evidence>
<dbReference type="EMBL" id="QMIF01000005">
    <property type="protein sequence ID" value="TVM34157.1"/>
    <property type="molecule type" value="Genomic_DNA"/>
</dbReference>